<dbReference type="AlphaFoldDB" id="A0AAD5R932"/>
<evidence type="ECO:0000313" key="3">
    <source>
        <dbReference type="Proteomes" id="UP001196413"/>
    </source>
</evidence>
<dbReference type="Proteomes" id="UP001196413">
    <property type="component" value="Unassembled WGS sequence"/>
</dbReference>
<evidence type="ECO:0000313" key="2">
    <source>
        <dbReference type="EMBL" id="KAJ1371731.1"/>
    </source>
</evidence>
<organism evidence="2 3">
    <name type="scientific">Parelaphostrongylus tenuis</name>
    <name type="common">Meningeal worm</name>
    <dbReference type="NCBI Taxonomy" id="148309"/>
    <lineage>
        <taxon>Eukaryota</taxon>
        <taxon>Metazoa</taxon>
        <taxon>Ecdysozoa</taxon>
        <taxon>Nematoda</taxon>
        <taxon>Chromadorea</taxon>
        <taxon>Rhabditida</taxon>
        <taxon>Rhabditina</taxon>
        <taxon>Rhabditomorpha</taxon>
        <taxon>Strongyloidea</taxon>
        <taxon>Metastrongylidae</taxon>
        <taxon>Parelaphostrongylus</taxon>
    </lineage>
</organism>
<feature type="region of interest" description="Disordered" evidence="1">
    <location>
        <begin position="66"/>
        <end position="91"/>
    </location>
</feature>
<protein>
    <submittedName>
        <fullName evidence="2">Uncharacterized protein</fullName>
    </submittedName>
</protein>
<sequence length="91" mass="10125">MTLGDLLIYKSLFFNEEIWRNAFAKRSGGKKAGQQTRWTTLVGYLQTFIIHDLLSSLQASESVRKFDDDGSASKGALRSPSLKFSGPPERG</sequence>
<evidence type="ECO:0000256" key="1">
    <source>
        <dbReference type="SAM" id="MobiDB-lite"/>
    </source>
</evidence>
<gene>
    <name evidence="2" type="ORF">KIN20_033728</name>
</gene>
<reference evidence="2" key="1">
    <citation type="submission" date="2021-06" db="EMBL/GenBank/DDBJ databases">
        <title>Parelaphostrongylus tenuis whole genome reference sequence.</title>
        <authorList>
            <person name="Garwood T.J."/>
            <person name="Larsen P.A."/>
            <person name="Fountain-Jones N.M."/>
            <person name="Garbe J.R."/>
            <person name="Macchietto M.G."/>
            <person name="Kania S.A."/>
            <person name="Gerhold R.W."/>
            <person name="Richards J.E."/>
            <person name="Wolf T.M."/>
        </authorList>
    </citation>
    <scope>NUCLEOTIDE SEQUENCE</scope>
    <source>
        <strain evidence="2">MNPRO001-30</strain>
        <tissue evidence="2">Meninges</tissue>
    </source>
</reference>
<name>A0AAD5R932_PARTN</name>
<proteinExistence type="predicted"/>
<keyword evidence="3" id="KW-1185">Reference proteome</keyword>
<dbReference type="EMBL" id="JAHQIW010007035">
    <property type="protein sequence ID" value="KAJ1371731.1"/>
    <property type="molecule type" value="Genomic_DNA"/>
</dbReference>
<accession>A0AAD5R932</accession>
<comment type="caution">
    <text evidence="2">The sequence shown here is derived from an EMBL/GenBank/DDBJ whole genome shotgun (WGS) entry which is preliminary data.</text>
</comment>